<dbReference type="RefSeq" id="XP_019634365.1">
    <property type="nucleotide sequence ID" value="XM_019778806.1"/>
</dbReference>
<dbReference type="OrthoDB" id="10032619at2759"/>
<evidence type="ECO:0000313" key="4">
    <source>
        <dbReference type="RefSeq" id="XP_019634365.1"/>
    </source>
</evidence>
<proteinExistence type="predicted"/>
<accession>A0A6P4YYD6</accession>
<evidence type="ECO:0000256" key="1">
    <source>
        <dbReference type="SAM" id="MobiDB-lite"/>
    </source>
</evidence>
<keyword evidence="2" id="KW-0812">Transmembrane</keyword>
<dbReference type="Proteomes" id="UP000515135">
    <property type="component" value="Unplaced"/>
</dbReference>
<evidence type="ECO:0000313" key="3">
    <source>
        <dbReference type="Proteomes" id="UP000515135"/>
    </source>
</evidence>
<reference evidence="4" key="1">
    <citation type="submission" date="2025-08" db="UniProtKB">
        <authorList>
            <consortium name="RefSeq"/>
        </authorList>
    </citation>
    <scope>IDENTIFICATION</scope>
    <source>
        <tissue evidence="4">Gonad</tissue>
    </source>
</reference>
<gene>
    <name evidence="4" type="primary">LOC109477520</name>
</gene>
<keyword evidence="2" id="KW-0472">Membrane</keyword>
<feature type="transmembrane region" description="Helical" evidence="2">
    <location>
        <begin position="56"/>
        <end position="78"/>
    </location>
</feature>
<dbReference type="GeneID" id="109477520"/>
<evidence type="ECO:0000256" key="2">
    <source>
        <dbReference type="SAM" id="Phobius"/>
    </source>
</evidence>
<organism evidence="3 4">
    <name type="scientific">Branchiostoma belcheri</name>
    <name type="common">Amphioxus</name>
    <dbReference type="NCBI Taxonomy" id="7741"/>
    <lineage>
        <taxon>Eukaryota</taxon>
        <taxon>Metazoa</taxon>
        <taxon>Chordata</taxon>
        <taxon>Cephalochordata</taxon>
        <taxon>Leptocardii</taxon>
        <taxon>Amphioxiformes</taxon>
        <taxon>Branchiostomatidae</taxon>
        <taxon>Branchiostoma</taxon>
    </lineage>
</organism>
<keyword evidence="2" id="KW-1133">Transmembrane helix</keyword>
<feature type="region of interest" description="Disordered" evidence="1">
    <location>
        <begin position="148"/>
        <end position="177"/>
    </location>
</feature>
<dbReference type="AlphaFoldDB" id="A0A6P4YYD6"/>
<keyword evidence="3" id="KW-1185">Reference proteome</keyword>
<dbReference type="KEGG" id="bbel:109477520"/>
<protein>
    <submittedName>
        <fullName evidence="4">Uncharacterized protein LOC109477520</fullName>
    </submittedName>
</protein>
<name>A0A6P4YYD6_BRABE</name>
<sequence>MEGHQFNDSAVPDSPAADFYDVLNKTFCPEGYNLTGNGTVCARAPIGGSVLSDGNVLLYIIGLLTFYGCSMLFLLLLFAKSEQEDIELESYYETYIERAELRDGMARGVIRGEKAGRPAQVTGTARGVIRGERAELSDGMARGVIQGETAGRPAQTARRPAEVSGMPPVQPCDFGTSGIKDMVQMNM</sequence>